<organism evidence="1 2">
    <name type="scientific">Punica granatum</name>
    <name type="common">Pomegranate</name>
    <dbReference type="NCBI Taxonomy" id="22663"/>
    <lineage>
        <taxon>Eukaryota</taxon>
        <taxon>Viridiplantae</taxon>
        <taxon>Streptophyta</taxon>
        <taxon>Embryophyta</taxon>
        <taxon>Tracheophyta</taxon>
        <taxon>Spermatophyta</taxon>
        <taxon>Magnoliopsida</taxon>
        <taxon>eudicotyledons</taxon>
        <taxon>Gunneridae</taxon>
        <taxon>Pentapetalae</taxon>
        <taxon>rosids</taxon>
        <taxon>malvids</taxon>
        <taxon>Myrtales</taxon>
        <taxon>Lythraceae</taxon>
        <taxon>Punica</taxon>
    </lineage>
</organism>
<evidence type="ECO:0000313" key="1">
    <source>
        <dbReference type="EMBL" id="PKI35131.1"/>
    </source>
</evidence>
<dbReference type="AlphaFoldDB" id="A0A2I0HTU8"/>
<name>A0A2I0HTU8_PUNGR</name>
<dbReference type="EMBL" id="PGOL01005440">
    <property type="protein sequence ID" value="PKI35131.1"/>
    <property type="molecule type" value="Genomic_DNA"/>
</dbReference>
<accession>A0A2I0HTU8</accession>
<proteinExistence type="predicted"/>
<feature type="non-terminal residue" evidence="1">
    <location>
        <position position="72"/>
    </location>
</feature>
<comment type="caution">
    <text evidence="1">The sequence shown here is derived from an EMBL/GenBank/DDBJ whole genome shotgun (WGS) entry which is preliminary data.</text>
</comment>
<gene>
    <name evidence="1" type="ORF">CRG98_044482</name>
</gene>
<reference evidence="1 2" key="1">
    <citation type="submission" date="2017-11" db="EMBL/GenBank/DDBJ databases">
        <title>De-novo sequencing of pomegranate (Punica granatum L.) genome.</title>
        <authorList>
            <person name="Akparov Z."/>
            <person name="Amiraslanov A."/>
            <person name="Hajiyeva S."/>
            <person name="Abbasov M."/>
            <person name="Kaur K."/>
            <person name="Hamwieh A."/>
            <person name="Solovyev V."/>
            <person name="Salamov A."/>
            <person name="Braich B."/>
            <person name="Kosarev P."/>
            <person name="Mahmoud A."/>
            <person name="Hajiyev E."/>
            <person name="Babayeva S."/>
            <person name="Izzatullayeva V."/>
            <person name="Mammadov A."/>
            <person name="Mammadov A."/>
            <person name="Sharifova S."/>
            <person name="Ojaghi J."/>
            <person name="Eynullazada K."/>
            <person name="Bayramov B."/>
            <person name="Abdulazimova A."/>
            <person name="Shahmuradov I."/>
        </authorList>
    </citation>
    <scope>NUCLEOTIDE SEQUENCE [LARGE SCALE GENOMIC DNA]</scope>
    <source>
        <strain evidence="2">cv. AG2017</strain>
        <tissue evidence="1">Leaf</tissue>
    </source>
</reference>
<evidence type="ECO:0000313" key="2">
    <source>
        <dbReference type="Proteomes" id="UP000233551"/>
    </source>
</evidence>
<protein>
    <submittedName>
        <fullName evidence="1">Uncharacterized protein</fullName>
    </submittedName>
</protein>
<dbReference type="Proteomes" id="UP000233551">
    <property type="component" value="Unassembled WGS sequence"/>
</dbReference>
<sequence>MASMSAILSSSRALHRSPAAFGSASRLSPFLEPSRTLPLQFKFPELGITSPRKRAVICESTNDVNALHSASL</sequence>
<keyword evidence="2" id="KW-1185">Reference proteome</keyword>